<keyword evidence="2" id="KW-1185">Reference proteome</keyword>
<dbReference type="EMBL" id="JACIBY010000006">
    <property type="protein sequence ID" value="MBB3839060.1"/>
    <property type="molecule type" value="Genomic_DNA"/>
</dbReference>
<evidence type="ECO:0000313" key="2">
    <source>
        <dbReference type="Proteomes" id="UP000541352"/>
    </source>
</evidence>
<name>A0A7W5ZKY0_9BACT</name>
<reference evidence="1 2" key="1">
    <citation type="submission" date="2020-08" db="EMBL/GenBank/DDBJ databases">
        <title>Genomic Encyclopedia of Type Strains, Phase IV (KMG-IV): sequencing the most valuable type-strain genomes for metagenomic binning, comparative biology and taxonomic classification.</title>
        <authorList>
            <person name="Goeker M."/>
        </authorList>
    </citation>
    <scope>NUCLEOTIDE SEQUENCE [LARGE SCALE GENOMIC DNA]</scope>
    <source>
        <strain evidence="1 2">DSM 17976</strain>
    </source>
</reference>
<protein>
    <recommendedName>
        <fullName evidence="3">Transposase family protein</fullName>
    </recommendedName>
</protein>
<comment type="caution">
    <text evidence="1">The sequence shown here is derived from an EMBL/GenBank/DDBJ whole genome shotgun (WGS) entry which is preliminary data.</text>
</comment>
<organism evidence="1 2">
    <name type="scientific">Runella defluvii</name>
    <dbReference type="NCBI Taxonomy" id="370973"/>
    <lineage>
        <taxon>Bacteria</taxon>
        <taxon>Pseudomonadati</taxon>
        <taxon>Bacteroidota</taxon>
        <taxon>Cytophagia</taxon>
        <taxon>Cytophagales</taxon>
        <taxon>Spirosomataceae</taxon>
        <taxon>Runella</taxon>
    </lineage>
</organism>
<gene>
    <name evidence="1" type="ORF">FHS57_003066</name>
</gene>
<evidence type="ECO:0000313" key="1">
    <source>
        <dbReference type="EMBL" id="MBB3839060.1"/>
    </source>
</evidence>
<dbReference type="AlphaFoldDB" id="A0A7W5ZKY0"/>
<dbReference type="Proteomes" id="UP000541352">
    <property type="component" value="Unassembled WGS sequence"/>
</dbReference>
<dbReference type="RefSeq" id="WP_183975028.1">
    <property type="nucleotide sequence ID" value="NZ_JACIBY010000006.1"/>
</dbReference>
<proteinExistence type="predicted"/>
<accession>A0A7W5ZKY0</accession>
<sequence length="137" mass="15963">MNLEMIQRYHDLEADDPKLRRLTGLKRSEFELLHGYFRDAWNAYFAEYTLDGVARLRQASVRKNSIFGDTHDALLFGLIYLNGNLRQDQLATFFGIDQPKASKYLSLIQRILLQVVEATPRAVPKRKLDKFLDMLSK</sequence>
<evidence type="ECO:0008006" key="3">
    <source>
        <dbReference type="Google" id="ProtNLM"/>
    </source>
</evidence>